<feature type="compositionally biased region" description="Polar residues" evidence="1">
    <location>
        <begin position="87"/>
        <end position="96"/>
    </location>
</feature>
<protein>
    <submittedName>
        <fullName evidence="2">Uncharacterized protein</fullName>
    </submittedName>
</protein>
<sequence length="206" mass="22401">MSLPPPPPPHEYQEDVNGTIRRRKGSVTPTNCLSPQHSVTACSSPDRTPTQSRLNTPVHSPPQSVSGSSCSTPVQSQPPQPFVNGCYAQQQRTPGQNHDRNGEIPPHPPAYVNPPQYRPQSNTLPANAAFNQVGGLRSSLRQVSLPRQISSTSIASSTNSSTSSGNTSISSYITELRMDNTSALLAYRERSLPVQNQNLERRLHLT</sequence>
<feature type="compositionally biased region" description="Pro residues" evidence="1">
    <location>
        <begin position="1"/>
        <end position="10"/>
    </location>
</feature>
<feature type="region of interest" description="Disordered" evidence="1">
    <location>
        <begin position="1"/>
        <end position="123"/>
    </location>
</feature>
<dbReference type="Proteomes" id="UP000410492">
    <property type="component" value="Unassembled WGS sequence"/>
</dbReference>
<evidence type="ECO:0000256" key="1">
    <source>
        <dbReference type="SAM" id="MobiDB-lite"/>
    </source>
</evidence>
<evidence type="ECO:0000313" key="2">
    <source>
        <dbReference type="EMBL" id="VEN36129.1"/>
    </source>
</evidence>
<organism evidence="2 3">
    <name type="scientific">Callosobruchus maculatus</name>
    <name type="common">Southern cowpea weevil</name>
    <name type="synonym">Pulse bruchid</name>
    <dbReference type="NCBI Taxonomy" id="64391"/>
    <lineage>
        <taxon>Eukaryota</taxon>
        <taxon>Metazoa</taxon>
        <taxon>Ecdysozoa</taxon>
        <taxon>Arthropoda</taxon>
        <taxon>Hexapoda</taxon>
        <taxon>Insecta</taxon>
        <taxon>Pterygota</taxon>
        <taxon>Neoptera</taxon>
        <taxon>Endopterygota</taxon>
        <taxon>Coleoptera</taxon>
        <taxon>Polyphaga</taxon>
        <taxon>Cucujiformia</taxon>
        <taxon>Chrysomeloidea</taxon>
        <taxon>Chrysomelidae</taxon>
        <taxon>Bruchinae</taxon>
        <taxon>Bruchini</taxon>
        <taxon>Callosobruchus</taxon>
    </lineage>
</organism>
<reference evidence="2 3" key="1">
    <citation type="submission" date="2019-01" db="EMBL/GenBank/DDBJ databases">
        <authorList>
            <person name="Sayadi A."/>
        </authorList>
    </citation>
    <scope>NUCLEOTIDE SEQUENCE [LARGE SCALE GENOMIC DNA]</scope>
</reference>
<evidence type="ECO:0000313" key="3">
    <source>
        <dbReference type="Proteomes" id="UP000410492"/>
    </source>
</evidence>
<dbReference type="EMBL" id="CAACVG010002178">
    <property type="protein sequence ID" value="VEN36129.1"/>
    <property type="molecule type" value="Genomic_DNA"/>
</dbReference>
<name>A0A653BKN4_CALMS</name>
<feature type="compositionally biased region" description="Low complexity" evidence="1">
    <location>
        <begin position="57"/>
        <end position="75"/>
    </location>
</feature>
<dbReference type="AlphaFoldDB" id="A0A653BKN4"/>
<keyword evidence="3" id="KW-1185">Reference proteome</keyword>
<proteinExistence type="predicted"/>
<dbReference type="OrthoDB" id="6779941at2759"/>
<feature type="compositionally biased region" description="Polar residues" evidence="1">
    <location>
        <begin position="27"/>
        <end position="55"/>
    </location>
</feature>
<accession>A0A653BKN4</accession>
<gene>
    <name evidence="2" type="ORF">CALMAC_LOCUS1834</name>
</gene>